<dbReference type="PANTHER" id="PTHR38797">
    <property type="entry name" value="NUCLEAR PORE COMPLEX PROTEIN NUP85-RELATED"/>
    <property type="match status" value="1"/>
</dbReference>
<reference evidence="4" key="1">
    <citation type="journal article" date="2013" name="Mol. Plant Microbe Interact.">
        <title>Global aspects of pacC regulation of pathogenicity genes in Colletotrichum gloeosporioides as revealed by transcriptome analysis.</title>
        <authorList>
            <person name="Alkan N."/>
            <person name="Meng X."/>
            <person name="Friedlander G."/>
            <person name="Reuveni E."/>
            <person name="Sukno S."/>
            <person name="Sherman A."/>
            <person name="Thon M."/>
            <person name="Fluhr R."/>
            <person name="Prusky D."/>
        </authorList>
    </citation>
    <scope>NUCLEOTIDE SEQUENCE [LARGE SCALE GENOMIC DNA]</scope>
    <source>
        <strain evidence="4">Cg-14</strain>
    </source>
</reference>
<proteinExistence type="predicted"/>
<name>T0LVC5_COLGC</name>
<evidence type="ECO:0000256" key="2">
    <source>
        <dbReference type="SAM" id="MobiDB-lite"/>
    </source>
</evidence>
<dbReference type="InterPro" id="IPR022085">
    <property type="entry name" value="OpdG"/>
</dbReference>
<dbReference type="InterPro" id="IPR053204">
    <property type="entry name" value="Oxopyrrolidines_Biosynth-assoc"/>
</dbReference>
<dbReference type="EMBL" id="AMYD01001626">
    <property type="protein sequence ID" value="EQB52285.1"/>
    <property type="molecule type" value="Genomic_DNA"/>
</dbReference>
<dbReference type="Pfam" id="PF12311">
    <property type="entry name" value="DUF3632"/>
    <property type="match status" value="1"/>
</dbReference>
<evidence type="ECO:0000256" key="1">
    <source>
        <dbReference type="SAM" id="Coils"/>
    </source>
</evidence>
<dbReference type="AlphaFoldDB" id="T0LVC5"/>
<accession>T0LVC5</accession>
<comment type="caution">
    <text evidence="3">The sequence shown here is derived from an EMBL/GenBank/DDBJ whole genome shotgun (WGS) entry which is preliminary data.</text>
</comment>
<dbReference type="PANTHER" id="PTHR38797:SF4">
    <property type="entry name" value="NUCLEAR PORE COMPLEX PROTEIN NUP85"/>
    <property type="match status" value="1"/>
</dbReference>
<dbReference type="HOGENOM" id="CLU_702086_0_0_1"/>
<sequence>MASSTKRSQGHHEPQTFETVDVYHGINFEKLFYRDVEPEYDDLFFKIMEAFDGLSEETLKDRTQEVVTEAQKAHAAYIERMKNEVEPGRRIEMWAFWDFYVLTVSCVPYRHIGQRLLTDVVLELERIGQTENPQWKDLPELGQTLRENFNDPTDDDITGNEMYTLEQWINFSSWLARLVGSGPQRGTNLVLWSVAFGLEEDLEQLELDLARVREERKEMIEKNLKRKKELRAKREVIWREDHRLEGGPPSSAANQPIQEDKLAGAQPSAKSEGLDEASPKIGDNVAAGAKTLCPEAVTRVVVAAEFFIQAAPTLLQESLVWHTRGPFDESTQRVFRAGPLFPGTFGFNLERWGFWKRRLRELRGHLGDEEVEKNVDEALVKMSAIEVAVAGHL</sequence>
<evidence type="ECO:0000313" key="4">
    <source>
        <dbReference type="Proteomes" id="UP000015530"/>
    </source>
</evidence>
<dbReference type="Proteomes" id="UP000015530">
    <property type="component" value="Unassembled WGS sequence"/>
</dbReference>
<feature type="coiled-coil region" evidence="1">
    <location>
        <begin position="195"/>
        <end position="222"/>
    </location>
</feature>
<evidence type="ECO:0000313" key="3">
    <source>
        <dbReference type="EMBL" id="EQB52285.1"/>
    </source>
</evidence>
<feature type="region of interest" description="Disordered" evidence="2">
    <location>
        <begin position="241"/>
        <end position="279"/>
    </location>
</feature>
<protein>
    <submittedName>
        <fullName evidence="3">Uncharacterized protein</fullName>
    </submittedName>
</protein>
<organism evidence="3 4">
    <name type="scientific">Colletotrichum gloeosporioides (strain Cg-14)</name>
    <name type="common">Anthracnose fungus</name>
    <name type="synonym">Glomerella cingulata</name>
    <dbReference type="NCBI Taxonomy" id="1237896"/>
    <lineage>
        <taxon>Eukaryota</taxon>
        <taxon>Fungi</taxon>
        <taxon>Dikarya</taxon>
        <taxon>Ascomycota</taxon>
        <taxon>Pezizomycotina</taxon>
        <taxon>Sordariomycetes</taxon>
        <taxon>Hypocreomycetidae</taxon>
        <taxon>Glomerellales</taxon>
        <taxon>Glomerellaceae</taxon>
        <taxon>Colletotrichum</taxon>
        <taxon>Colletotrichum gloeosporioides species complex</taxon>
    </lineage>
</organism>
<dbReference type="STRING" id="1237896.T0LVC5"/>
<keyword evidence="1" id="KW-0175">Coiled coil</keyword>
<dbReference type="OrthoDB" id="3350591at2759"/>
<gene>
    <name evidence="3" type="ORF">CGLO_08094</name>
</gene>